<dbReference type="AlphaFoldDB" id="A0A0S4IJ40"/>
<dbReference type="InterPro" id="IPR001611">
    <property type="entry name" value="Leu-rich_rpt"/>
</dbReference>
<dbReference type="Pfam" id="PF00612">
    <property type="entry name" value="IQ"/>
    <property type="match status" value="2"/>
</dbReference>
<feature type="compositionally biased region" description="Polar residues" evidence="3">
    <location>
        <begin position="575"/>
        <end position="587"/>
    </location>
</feature>
<dbReference type="Proteomes" id="UP000051952">
    <property type="component" value="Unassembled WGS sequence"/>
</dbReference>
<evidence type="ECO:0000313" key="5">
    <source>
        <dbReference type="Proteomes" id="UP000051952"/>
    </source>
</evidence>
<dbReference type="EMBL" id="CYKH01000167">
    <property type="protein sequence ID" value="CUE74675.1"/>
    <property type="molecule type" value="Genomic_DNA"/>
</dbReference>
<name>A0A0S4IJ40_BODSA</name>
<dbReference type="CDD" id="cd23767">
    <property type="entry name" value="IQCD"/>
    <property type="match status" value="1"/>
</dbReference>
<feature type="region of interest" description="Disordered" evidence="3">
    <location>
        <begin position="1"/>
        <end position="33"/>
    </location>
</feature>
<evidence type="ECO:0000256" key="2">
    <source>
        <dbReference type="ARBA" id="ARBA00022737"/>
    </source>
</evidence>
<dbReference type="PROSITE" id="PS51450">
    <property type="entry name" value="LRR"/>
    <property type="match status" value="2"/>
</dbReference>
<dbReference type="Pfam" id="PF12799">
    <property type="entry name" value="LRR_4"/>
    <property type="match status" value="1"/>
</dbReference>
<sequence>MSSHRSSSSSNAPPQQRTSSSHSQRSAPQHADFANRGFTSLDELELPRGASSSDMISSVDVSRNRLTSFVLTLDGLRRGLSSSVQQLIATNNRVTSLEGLDVWAPRLEVLDLSHNTVPLGELATPTSSSDDDVNISTQGIANGVVLARLLQLATLRLDSCGLEFVRLLPSLSLSSSSFSNLQELYLSRNQLTTLPNVAACRRLVMLDLSYNSIQSLEDIADCLPAGVIQELSIANNNLIGGLPTLVPLSYLADSLVELHVADGNDGCWAHRGSPALWGRGLVAFLCPHVLHVDTLVVSWQEREFANVLFRNEEGASGGELDEELLALLEERREVQLHAYLRNVGREFRAESLSPKKGGVALSHTTSTTVPPPPPRTKPFVAATNPAESPADRSIPLTTTDVQRVGGSTAATRSHSSGVGATTSKTSHRAPPPPNTLPLIRPPGGSAQGPWRSLAEYTRHDAPLEDVVGAIQEKLFLLDQVVSELHHSDYMTKHWAAVRIQSAFRGYRVRQRLPRSSRQRLRLVHARVVRTRAKPWLAEESISAQTTAVTIAMANMPIPSSTTSSPLAGGGGGGVRQQQPTTTDNGDSPQIIMQQRVQGMDKILRQLWGDVKVMKHFVGTQHHRAALCIQKHYRAYRARCLWKGLRKDFEAFQRSFLPPVKRLQEVGRRFMTRRKIVRELRLERDNQRLKDDVAWLKESVKGLQHTVQLLLRERRVSSLSSVVEGK</sequence>
<keyword evidence="1" id="KW-0433">Leucine-rich repeat</keyword>
<dbReference type="SUPFAM" id="SSF52058">
    <property type="entry name" value="L domain-like"/>
    <property type="match status" value="1"/>
</dbReference>
<organism evidence="4 5">
    <name type="scientific">Bodo saltans</name>
    <name type="common">Flagellated protozoan</name>
    <dbReference type="NCBI Taxonomy" id="75058"/>
    <lineage>
        <taxon>Eukaryota</taxon>
        <taxon>Discoba</taxon>
        <taxon>Euglenozoa</taxon>
        <taxon>Kinetoplastea</taxon>
        <taxon>Metakinetoplastina</taxon>
        <taxon>Eubodonida</taxon>
        <taxon>Bodonidae</taxon>
        <taxon>Bodo</taxon>
    </lineage>
</organism>
<keyword evidence="5" id="KW-1185">Reference proteome</keyword>
<proteinExistence type="predicted"/>
<dbReference type="InterPro" id="IPR032675">
    <property type="entry name" value="LRR_dom_sf"/>
</dbReference>
<protein>
    <submittedName>
        <fullName evidence="4">Leucine-rich repeat protein, putative</fullName>
    </submittedName>
</protein>
<dbReference type="PANTHER" id="PTHR45617:SF181">
    <property type="entry name" value="LP04042P"/>
    <property type="match status" value="1"/>
</dbReference>
<keyword evidence="2" id="KW-0677">Repeat</keyword>
<evidence type="ECO:0000256" key="1">
    <source>
        <dbReference type="ARBA" id="ARBA00022614"/>
    </source>
</evidence>
<dbReference type="VEuPathDB" id="TriTrypDB:BSAL_55820"/>
<accession>A0A0S4IJ40</accession>
<feature type="region of interest" description="Disordered" evidence="3">
    <location>
        <begin position="559"/>
        <end position="587"/>
    </location>
</feature>
<dbReference type="PANTHER" id="PTHR45617">
    <property type="entry name" value="LEUCINE RICH REPEAT FAMILY PROTEIN"/>
    <property type="match status" value="1"/>
</dbReference>
<dbReference type="InterPro" id="IPR027417">
    <property type="entry name" value="P-loop_NTPase"/>
</dbReference>
<feature type="compositionally biased region" description="Low complexity" evidence="3">
    <location>
        <begin position="1"/>
        <end position="31"/>
    </location>
</feature>
<dbReference type="Gene3D" id="3.80.10.10">
    <property type="entry name" value="Ribonuclease Inhibitor"/>
    <property type="match status" value="2"/>
</dbReference>
<dbReference type="InterPro" id="IPR000048">
    <property type="entry name" value="IQ_motif_EF-hand-BS"/>
</dbReference>
<feature type="compositionally biased region" description="Polar residues" evidence="3">
    <location>
        <begin position="408"/>
        <end position="424"/>
    </location>
</feature>
<dbReference type="OMA" id="CRFIRYQ"/>
<dbReference type="OrthoDB" id="266138at2759"/>
<evidence type="ECO:0000313" key="4">
    <source>
        <dbReference type="EMBL" id="CUE74675.1"/>
    </source>
</evidence>
<dbReference type="SMART" id="SM00365">
    <property type="entry name" value="LRR_SD22"/>
    <property type="match status" value="3"/>
</dbReference>
<evidence type="ECO:0000256" key="3">
    <source>
        <dbReference type="SAM" id="MobiDB-lite"/>
    </source>
</evidence>
<feature type="region of interest" description="Disordered" evidence="3">
    <location>
        <begin position="351"/>
        <end position="449"/>
    </location>
</feature>
<dbReference type="PROSITE" id="PS50096">
    <property type="entry name" value="IQ"/>
    <property type="match status" value="2"/>
</dbReference>
<dbReference type="SMART" id="SM00015">
    <property type="entry name" value="IQ"/>
    <property type="match status" value="2"/>
</dbReference>
<dbReference type="InterPro" id="IPR025875">
    <property type="entry name" value="Leu-rich_rpt_4"/>
</dbReference>
<dbReference type="SUPFAM" id="SSF52540">
    <property type="entry name" value="P-loop containing nucleoside triphosphate hydrolases"/>
    <property type="match status" value="1"/>
</dbReference>
<reference evidence="5" key="1">
    <citation type="submission" date="2015-09" db="EMBL/GenBank/DDBJ databases">
        <authorList>
            <consortium name="Pathogen Informatics"/>
        </authorList>
    </citation>
    <scope>NUCLEOTIDE SEQUENCE [LARGE SCALE GENOMIC DNA]</scope>
    <source>
        <strain evidence="5">Lake Konstanz</strain>
    </source>
</reference>
<gene>
    <name evidence="4" type="ORF">BSAL_55820</name>
</gene>